<evidence type="ECO:0000256" key="4">
    <source>
        <dbReference type="ARBA" id="ARBA00022827"/>
    </source>
</evidence>
<organism evidence="7 8">
    <name type="scientific">Paenibacillus monticola</name>
    <dbReference type="NCBI Taxonomy" id="2666075"/>
    <lineage>
        <taxon>Bacteria</taxon>
        <taxon>Bacillati</taxon>
        <taxon>Bacillota</taxon>
        <taxon>Bacilli</taxon>
        <taxon>Bacillales</taxon>
        <taxon>Paenibacillaceae</taxon>
        <taxon>Paenibacillus</taxon>
    </lineage>
</organism>
<protein>
    <submittedName>
        <fullName evidence="7">Pyridine nucleotide-disulfide oxidoreductase</fullName>
    </submittedName>
</protein>
<keyword evidence="3" id="KW-0285">Flavoprotein</keyword>
<name>A0A7X2L4K3_9BACL</name>
<keyword evidence="8" id="KW-1185">Reference proteome</keyword>
<dbReference type="AlphaFoldDB" id="A0A7X2L4K3"/>
<comment type="caution">
    <text evidence="7">The sequence shown here is derived from an EMBL/GenBank/DDBJ whole genome shotgun (WGS) entry which is preliminary data.</text>
</comment>
<dbReference type="PANTHER" id="PTHR42913">
    <property type="entry name" value="APOPTOSIS-INDUCING FACTOR 1"/>
    <property type="match status" value="1"/>
</dbReference>
<evidence type="ECO:0000256" key="1">
    <source>
        <dbReference type="ARBA" id="ARBA00001974"/>
    </source>
</evidence>
<reference evidence="7 8" key="1">
    <citation type="submission" date="2019-11" db="EMBL/GenBank/DDBJ databases">
        <title>Paenibacillus monticola sp. nov., a novel PGPR strain isolated from mountain sample in China.</title>
        <authorList>
            <person name="Zhao Q."/>
            <person name="Li H.-P."/>
            <person name="Zhang J.-L."/>
        </authorList>
    </citation>
    <scope>NUCLEOTIDE SEQUENCE [LARGE SCALE GENOMIC DNA]</scope>
    <source>
        <strain evidence="7 8">LC-T2</strain>
    </source>
</reference>
<keyword evidence="4" id="KW-0274">FAD</keyword>
<dbReference type="Proteomes" id="UP000463051">
    <property type="component" value="Unassembled WGS sequence"/>
</dbReference>
<proteinExistence type="inferred from homology"/>
<dbReference type="EMBL" id="WJXB01000008">
    <property type="protein sequence ID" value="MRN55431.1"/>
    <property type="molecule type" value="Genomic_DNA"/>
</dbReference>
<dbReference type="RefSeq" id="WP_154120923.1">
    <property type="nucleotide sequence ID" value="NZ_WJXB01000008.1"/>
</dbReference>
<gene>
    <name evidence="7" type="ORF">GJB61_20835</name>
</gene>
<evidence type="ECO:0000313" key="8">
    <source>
        <dbReference type="Proteomes" id="UP000463051"/>
    </source>
</evidence>
<accession>A0A7X2L4K3</accession>
<feature type="domain" description="FAD/NAD(P)-binding" evidence="6">
    <location>
        <begin position="5"/>
        <end position="326"/>
    </location>
</feature>
<comment type="cofactor">
    <cofactor evidence="1">
        <name>FAD</name>
        <dbReference type="ChEBI" id="CHEBI:57692"/>
    </cofactor>
</comment>
<dbReference type="InterPro" id="IPR036188">
    <property type="entry name" value="FAD/NAD-bd_sf"/>
</dbReference>
<dbReference type="PRINTS" id="PR00368">
    <property type="entry name" value="FADPNR"/>
</dbReference>
<dbReference type="GO" id="GO:0003955">
    <property type="term" value="F:NAD(P)H dehydrogenase (quinone) activity"/>
    <property type="evidence" value="ECO:0007669"/>
    <property type="project" value="TreeGrafter"/>
</dbReference>
<evidence type="ECO:0000256" key="2">
    <source>
        <dbReference type="ARBA" id="ARBA00005272"/>
    </source>
</evidence>
<evidence type="ECO:0000259" key="6">
    <source>
        <dbReference type="Pfam" id="PF07992"/>
    </source>
</evidence>
<evidence type="ECO:0000313" key="7">
    <source>
        <dbReference type="EMBL" id="MRN55431.1"/>
    </source>
</evidence>
<dbReference type="InterPro" id="IPR051169">
    <property type="entry name" value="NADH-Q_oxidoreductase"/>
</dbReference>
<dbReference type="PANTHER" id="PTHR42913:SF3">
    <property type="entry name" value="64 KDA MITOCHONDRIAL NADH DEHYDROGENASE (EUROFUNG)"/>
    <property type="match status" value="1"/>
</dbReference>
<dbReference type="GO" id="GO:0019646">
    <property type="term" value="P:aerobic electron transport chain"/>
    <property type="evidence" value="ECO:0007669"/>
    <property type="project" value="TreeGrafter"/>
</dbReference>
<evidence type="ECO:0000256" key="5">
    <source>
        <dbReference type="ARBA" id="ARBA00023002"/>
    </source>
</evidence>
<comment type="similarity">
    <text evidence="2">Belongs to the NADH dehydrogenase family.</text>
</comment>
<dbReference type="Gene3D" id="3.50.50.100">
    <property type="match status" value="1"/>
</dbReference>
<dbReference type="InterPro" id="IPR023753">
    <property type="entry name" value="FAD/NAD-binding_dom"/>
</dbReference>
<dbReference type="Pfam" id="PF07992">
    <property type="entry name" value="Pyr_redox_2"/>
    <property type="match status" value="1"/>
</dbReference>
<evidence type="ECO:0000256" key="3">
    <source>
        <dbReference type="ARBA" id="ARBA00022630"/>
    </source>
</evidence>
<sequence>MKEFTCIVIGGGYAGIHAVKEIKKNWKNDENHDTLRLILIDKNPFHLRKVLLFKPAAGNEDIRVPFERLLPEGGEFVQGSVTKIDPGQKQVIYHDAEGKEQSLDYELLVLTVGSVVRRPEPDQGGIALTNLDAAQKIREVWRGNLQKAVAETNEKECRRLMTIAVAGAGISGIETSAELAYWVHEDAKRLGLDPADVKIILVNANKRLFPNGPAKVGQKLQTSLEAFGVAVVHESKVLKEKEGVLALSNGDKIPVGLCIWTLGLMPNPMLPSIGVPVNSKGYVSVDASYRVQGVKGIYSIGDCARIEDPVSGKTDGKTCKEAIAQAVRLGKIISSDLAGRPAPSHKAYMDFFCFGLGPEQGMVWTRQWGIDLLITGKLGHRLRKYTWDMASMINR</sequence>
<keyword evidence="5" id="KW-0560">Oxidoreductase</keyword>
<dbReference type="SUPFAM" id="SSF51905">
    <property type="entry name" value="FAD/NAD(P)-binding domain"/>
    <property type="match status" value="1"/>
</dbReference>